<keyword evidence="8 15" id="KW-0547">Nucleotide-binding</keyword>
<keyword evidence="11" id="KW-1133">Transmembrane helix</keyword>
<dbReference type="GO" id="GO:0005524">
    <property type="term" value="F:ATP binding"/>
    <property type="evidence" value="ECO:0007669"/>
    <property type="project" value="UniProtKB-UniRule"/>
</dbReference>
<keyword evidence="14" id="KW-0325">Glycoprotein</keyword>
<comment type="caution">
    <text evidence="19">The sequence shown here is derived from an EMBL/GenBank/DDBJ whole genome shotgun (WGS) entry which is preliminary data.</text>
</comment>
<sequence>MVLCMPQTKGNCFDSTAPSPFGHRPSGRLCKDLASARDFYETLLLSLCFVFLAWITTCFDLDISASVVCQYQPNQGTRKGWELILVEAFIRLSNLVMSCLFSFCKGKGVSIARQTLEADDEVSGSQNICCYTHRELQRATDNFNSANKVGEGGFGSVYKGILKDGTVAAIKVLSAESRQGLREFLTEIKVIADIEHDNLVKLYGYCADGNHRILVYGYLENNSLAQTLLGGGHSSIKFSWSTRRKICVGVARGLAFLHEEVQPHIVHRDIKASNILLDSELEPKISDFGLAKLFPSHLTHISTQVAGTTGYLAPEYAIRGQLTRKADIYSFGILLLEIVSGRSNTNWRLPTEEQCLLKRVWVFYEKGELVNLVDTSLGMDYDAEEACKYLKIGLLCTQEVSKLRPLMSNVVSMLMGEVDVNDKISKPGLLSEFRGFKGDKKQKDRDQIDKWETKKSSPNSSKLEGSSSSSGMATSYATMTFNSIYDRSN</sequence>
<evidence type="ECO:0000259" key="18">
    <source>
        <dbReference type="PROSITE" id="PS50011"/>
    </source>
</evidence>
<dbReference type="Proteomes" id="UP000886885">
    <property type="component" value="Chromosome 1A"/>
</dbReference>
<dbReference type="FunFam" id="1.10.510.10:FF:000044">
    <property type="entry name" value="Putative LRR receptor-like serine/threonine-protein kinase"/>
    <property type="match status" value="1"/>
</dbReference>
<dbReference type="PROSITE" id="PS00107">
    <property type="entry name" value="PROTEIN_KINASE_ATP"/>
    <property type="match status" value="1"/>
</dbReference>
<evidence type="ECO:0000256" key="14">
    <source>
        <dbReference type="ARBA" id="ARBA00023180"/>
    </source>
</evidence>
<dbReference type="FunFam" id="3.30.200.20:FF:000225">
    <property type="entry name" value="cold-responsive protein kinase 1"/>
    <property type="match status" value="1"/>
</dbReference>
<feature type="binding site" evidence="15">
    <location>
        <position position="171"/>
    </location>
    <ligand>
        <name>ATP</name>
        <dbReference type="ChEBI" id="CHEBI:30616"/>
    </ligand>
</feature>
<keyword evidence="4" id="KW-0808">Transferase</keyword>
<dbReference type="PANTHER" id="PTHR47973">
    <property type="entry name" value="CYSTEINE-RICH RECEPTOR-LIKE PROTEIN KINASE 3"/>
    <property type="match status" value="1"/>
</dbReference>
<name>A0A8X8DKR0_POPTO</name>
<evidence type="ECO:0000256" key="3">
    <source>
        <dbReference type="ARBA" id="ARBA00022553"/>
    </source>
</evidence>
<evidence type="ECO:0000256" key="6">
    <source>
        <dbReference type="ARBA" id="ARBA00022729"/>
    </source>
</evidence>
<evidence type="ECO:0000256" key="15">
    <source>
        <dbReference type="PROSITE-ProRule" id="PRU10141"/>
    </source>
</evidence>
<keyword evidence="5" id="KW-0812">Transmembrane</keyword>
<dbReference type="GO" id="GO:0004674">
    <property type="term" value="F:protein serine/threonine kinase activity"/>
    <property type="evidence" value="ECO:0007669"/>
    <property type="project" value="UniProtKB-KW"/>
</dbReference>
<dbReference type="CDD" id="cd14066">
    <property type="entry name" value="STKc_IRAK"/>
    <property type="match status" value="1"/>
</dbReference>
<dbReference type="Pfam" id="PF00069">
    <property type="entry name" value="Pkinase"/>
    <property type="match status" value="1"/>
</dbReference>
<feature type="compositionally biased region" description="Low complexity" evidence="17">
    <location>
        <begin position="456"/>
        <end position="473"/>
    </location>
</feature>
<evidence type="ECO:0000256" key="9">
    <source>
        <dbReference type="ARBA" id="ARBA00022777"/>
    </source>
</evidence>
<evidence type="ECO:0000256" key="12">
    <source>
        <dbReference type="ARBA" id="ARBA00023136"/>
    </source>
</evidence>
<keyword evidence="2 16" id="KW-0723">Serine/threonine-protein kinase</keyword>
<evidence type="ECO:0000256" key="10">
    <source>
        <dbReference type="ARBA" id="ARBA00022840"/>
    </source>
</evidence>
<keyword evidence="13" id="KW-0675">Receptor</keyword>
<keyword evidence="6" id="KW-0732">Signal</keyword>
<organism evidence="19 20">
    <name type="scientific">Populus tomentosa</name>
    <name type="common">Chinese white poplar</name>
    <dbReference type="NCBI Taxonomy" id="118781"/>
    <lineage>
        <taxon>Eukaryota</taxon>
        <taxon>Viridiplantae</taxon>
        <taxon>Streptophyta</taxon>
        <taxon>Embryophyta</taxon>
        <taxon>Tracheophyta</taxon>
        <taxon>Spermatophyta</taxon>
        <taxon>Magnoliopsida</taxon>
        <taxon>eudicotyledons</taxon>
        <taxon>Gunneridae</taxon>
        <taxon>Pentapetalae</taxon>
        <taxon>rosids</taxon>
        <taxon>fabids</taxon>
        <taxon>Malpighiales</taxon>
        <taxon>Salicaceae</taxon>
        <taxon>Saliceae</taxon>
        <taxon>Populus</taxon>
    </lineage>
</organism>
<comment type="subcellular location">
    <subcellularLocation>
        <location evidence="1">Membrane</location>
        <topology evidence="1">Single-pass membrane protein</topology>
    </subcellularLocation>
</comment>
<feature type="compositionally biased region" description="Basic and acidic residues" evidence="17">
    <location>
        <begin position="438"/>
        <end position="455"/>
    </location>
</feature>
<evidence type="ECO:0000256" key="7">
    <source>
        <dbReference type="ARBA" id="ARBA00022737"/>
    </source>
</evidence>
<dbReference type="GO" id="GO:0016020">
    <property type="term" value="C:membrane"/>
    <property type="evidence" value="ECO:0007669"/>
    <property type="project" value="UniProtKB-SubCell"/>
</dbReference>
<keyword evidence="20" id="KW-1185">Reference proteome</keyword>
<dbReference type="OrthoDB" id="4062651at2759"/>
<evidence type="ECO:0000256" key="13">
    <source>
        <dbReference type="ARBA" id="ARBA00023170"/>
    </source>
</evidence>
<evidence type="ECO:0000256" key="1">
    <source>
        <dbReference type="ARBA" id="ARBA00004167"/>
    </source>
</evidence>
<feature type="domain" description="Protein kinase" evidence="18">
    <location>
        <begin position="143"/>
        <end position="437"/>
    </location>
</feature>
<dbReference type="InterPro" id="IPR017441">
    <property type="entry name" value="Protein_kinase_ATP_BS"/>
</dbReference>
<evidence type="ECO:0000256" key="17">
    <source>
        <dbReference type="SAM" id="MobiDB-lite"/>
    </source>
</evidence>
<keyword evidence="7" id="KW-0677">Repeat</keyword>
<dbReference type="SMART" id="SM00220">
    <property type="entry name" value="S_TKc"/>
    <property type="match status" value="1"/>
</dbReference>
<dbReference type="AlphaFoldDB" id="A0A8X8DKR0"/>
<keyword evidence="3" id="KW-0597">Phosphoprotein</keyword>
<evidence type="ECO:0000313" key="20">
    <source>
        <dbReference type="Proteomes" id="UP000886885"/>
    </source>
</evidence>
<accession>A0A8X8DKR0</accession>
<dbReference type="InterPro" id="IPR008271">
    <property type="entry name" value="Ser/Thr_kinase_AS"/>
</dbReference>
<reference evidence="19" key="1">
    <citation type="journal article" date="2020" name="bioRxiv">
        <title>Hybrid origin of Populus tomentosa Carr. identified through genome sequencing and phylogenomic analysis.</title>
        <authorList>
            <person name="An X."/>
            <person name="Gao K."/>
            <person name="Chen Z."/>
            <person name="Li J."/>
            <person name="Yang X."/>
            <person name="Yang X."/>
            <person name="Zhou J."/>
            <person name="Guo T."/>
            <person name="Zhao T."/>
            <person name="Huang S."/>
            <person name="Miao D."/>
            <person name="Khan W.U."/>
            <person name="Rao P."/>
            <person name="Ye M."/>
            <person name="Lei B."/>
            <person name="Liao W."/>
            <person name="Wang J."/>
            <person name="Ji L."/>
            <person name="Li Y."/>
            <person name="Guo B."/>
            <person name="Mustafa N.S."/>
            <person name="Li S."/>
            <person name="Yun Q."/>
            <person name="Keller S.R."/>
            <person name="Mao J."/>
            <person name="Zhang R."/>
            <person name="Strauss S.H."/>
        </authorList>
    </citation>
    <scope>NUCLEOTIDE SEQUENCE</scope>
    <source>
        <strain evidence="19">GM15</strain>
        <tissue evidence="19">Leaf</tissue>
    </source>
</reference>
<dbReference type="PROSITE" id="PS00108">
    <property type="entry name" value="PROTEIN_KINASE_ST"/>
    <property type="match status" value="1"/>
</dbReference>
<gene>
    <name evidence="19" type="ORF">POTOM_003016</name>
</gene>
<dbReference type="PROSITE" id="PS50011">
    <property type="entry name" value="PROTEIN_KINASE_DOM"/>
    <property type="match status" value="1"/>
</dbReference>
<evidence type="ECO:0000256" key="16">
    <source>
        <dbReference type="RuleBase" id="RU000304"/>
    </source>
</evidence>
<feature type="region of interest" description="Disordered" evidence="17">
    <location>
        <begin position="438"/>
        <end position="473"/>
    </location>
</feature>
<keyword evidence="12" id="KW-0472">Membrane</keyword>
<proteinExistence type="inferred from homology"/>
<protein>
    <recommendedName>
        <fullName evidence="18">Protein kinase domain-containing protein</fullName>
    </recommendedName>
</protein>
<keyword evidence="9" id="KW-0418">Kinase</keyword>
<dbReference type="InterPro" id="IPR052059">
    <property type="entry name" value="CR_Ser/Thr_kinase"/>
</dbReference>
<evidence type="ECO:0000256" key="5">
    <source>
        <dbReference type="ARBA" id="ARBA00022692"/>
    </source>
</evidence>
<keyword evidence="10 15" id="KW-0067">ATP-binding</keyword>
<evidence type="ECO:0000256" key="2">
    <source>
        <dbReference type="ARBA" id="ARBA00022527"/>
    </source>
</evidence>
<dbReference type="InterPro" id="IPR000719">
    <property type="entry name" value="Prot_kinase_dom"/>
</dbReference>
<evidence type="ECO:0000313" key="19">
    <source>
        <dbReference type="EMBL" id="KAG6793793.1"/>
    </source>
</evidence>
<evidence type="ECO:0000256" key="8">
    <source>
        <dbReference type="ARBA" id="ARBA00022741"/>
    </source>
</evidence>
<dbReference type="EMBL" id="JAAWWB010000001">
    <property type="protein sequence ID" value="KAG6793793.1"/>
    <property type="molecule type" value="Genomic_DNA"/>
</dbReference>
<evidence type="ECO:0000256" key="4">
    <source>
        <dbReference type="ARBA" id="ARBA00022679"/>
    </source>
</evidence>
<evidence type="ECO:0000256" key="11">
    <source>
        <dbReference type="ARBA" id="ARBA00022989"/>
    </source>
</evidence>
<comment type="similarity">
    <text evidence="16">Belongs to the protein kinase superfamily.</text>
</comment>